<reference evidence="12 13" key="1">
    <citation type="submission" date="2021-03" db="EMBL/GenBank/DDBJ databases">
        <title>Genomic Encyclopedia of Type Strains, Phase IV (KMG-IV): sequencing the most valuable type-strain genomes for metagenomic binning, comparative biology and taxonomic classification.</title>
        <authorList>
            <person name="Goeker M."/>
        </authorList>
    </citation>
    <scope>NUCLEOTIDE SEQUENCE [LARGE SCALE GENOMIC DNA]</scope>
    <source>
        <strain evidence="12 13">DSM 3984</strain>
    </source>
</reference>
<evidence type="ECO:0000256" key="8">
    <source>
        <dbReference type="ARBA" id="ARBA00023315"/>
    </source>
</evidence>
<evidence type="ECO:0000256" key="3">
    <source>
        <dbReference type="ARBA" id="ARBA00012206"/>
    </source>
</evidence>
<keyword evidence="7" id="KW-0862">Zinc</keyword>
<evidence type="ECO:0000256" key="10">
    <source>
        <dbReference type="PIRNR" id="PIRNR010130"/>
    </source>
</evidence>
<dbReference type="RefSeq" id="WP_209797421.1">
    <property type="nucleotide sequence ID" value="NZ_JAGGJZ010000007.1"/>
</dbReference>
<keyword evidence="6" id="KW-0479">Metal-binding</keyword>
<evidence type="ECO:0000256" key="4">
    <source>
        <dbReference type="ARBA" id="ARBA00020837"/>
    </source>
</evidence>
<evidence type="ECO:0000256" key="9">
    <source>
        <dbReference type="ARBA" id="ARBA00047589"/>
    </source>
</evidence>
<dbReference type="PANTHER" id="PTHR39453:SF1">
    <property type="entry name" value="PHOSPHATE PROPANOYLTRANSFERASE"/>
    <property type="match status" value="1"/>
</dbReference>
<comment type="function">
    <text evidence="10">Involved in 1,2-propanediol (1,2-PD) degradation by catalyzing the conversion of propanoyl-CoA to propanoyl-phosphate.</text>
</comment>
<dbReference type="Pfam" id="PF06130">
    <property type="entry name" value="PTAC"/>
    <property type="match status" value="1"/>
</dbReference>
<comment type="catalytic activity">
    <reaction evidence="9 10">
        <text>propanoyl-CoA + phosphate = propanoyl phosphate + CoA</text>
        <dbReference type="Rhea" id="RHEA:28046"/>
        <dbReference type="ChEBI" id="CHEBI:43474"/>
        <dbReference type="ChEBI" id="CHEBI:57287"/>
        <dbReference type="ChEBI" id="CHEBI:57392"/>
        <dbReference type="ChEBI" id="CHEBI:58933"/>
        <dbReference type="EC" id="2.3.1.222"/>
    </reaction>
</comment>
<organism evidence="12 13">
    <name type="scientific">Clostridium moniliforme</name>
    <dbReference type="NCBI Taxonomy" id="39489"/>
    <lineage>
        <taxon>Bacteria</taxon>
        <taxon>Bacillati</taxon>
        <taxon>Bacillota</taxon>
        <taxon>Clostridia</taxon>
        <taxon>Eubacteriales</taxon>
        <taxon>Clostridiaceae</taxon>
        <taxon>Clostridium</taxon>
    </lineage>
</organism>
<accession>A0ABS4F2M6</accession>
<keyword evidence="8 10" id="KW-0012">Acyltransferase</keyword>
<comment type="pathway">
    <text evidence="10">Polyol metabolism; 1,2-propanediol degradation.</text>
</comment>
<name>A0ABS4F2M6_9CLOT</name>
<gene>
    <name evidence="12" type="ORF">J2Z53_002105</name>
</gene>
<evidence type="ECO:0000256" key="5">
    <source>
        <dbReference type="ARBA" id="ARBA00022679"/>
    </source>
</evidence>
<dbReference type="PANTHER" id="PTHR39453">
    <property type="entry name" value="PHOSPHATE PROPANOYLTRANSFERASE"/>
    <property type="match status" value="1"/>
</dbReference>
<comment type="cofactor">
    <cofactor evidence="1">
        <name>Zn(2+)</name>
        <dbReference type="ChEBI" id="CHEBI:29105"/>
    </cofactor>
</comment>
<dbReference type="NCBIfam" id="NF011652">
    <property type="entry name" value="PRK15070.1"/>
    <property type="match status" value="1"/>
</dbReference>
<protein>
    <recommendedName>
        <fullName evidence="4 10">Phosphate propanoyltransferase</fullName>
        <ecNumber evidence="3 10">2.3.1.222</ecNumber>
    </recommendedName>
</protein>
<evidence type="ECO:0000256" key="1">
    <source>
        <dbReference type="ARBA" id="ARBA00001947"/>
    </source>
</evidence>
<keyword evidence="11" id="KW-0175">Coiled coil</keyword>
<proteinExistence type="inferred from homology"/>
<comment type="caution">
    <text evidence="12">The sequence shown here is derived from an EMBL/GenBank/DDBJ whole genome shotgun (WGS) entry which is preliminary data.</text>
</comment>
<keyword evidence="5 10" id="KW-0808">Transferase</keyword>
<comment type="similarity">
    <text evidence="2 10">Belongs to the PduL family.</text>
</comment>
<sequence>MENLEEVLKLLLKAVKENEEKKKEVKESFDIPVGISNRHIHLSQKHVNILFGEGYELTKLKDLSQLGQYACKETITICGPRGAIEKVRVLGPIRSKTQVELSIGDCIKTGVAPNIRLSGNLNATSGITLIGPKGSVQIEDGVIVAQRHIHMAPKHAKHFGVVDGELVSIEAFGLRGGILNNVSIRVNDTYSLECHLDIEEANSMGLNSNSKIKIVKHEIAKQKII</sequence>
<dbReference type="InterPro" id="IPR008300">
    <property type="entry name" value="PTAC"/>
</dbReference>
<dbReference type="Proteomes" id="UP000783390">
    <property type="component" value="Unassembled WGS sequence"/>
</dbReference>
<dbReference type="EMBL" id="JAGGJZ010000007">
    <property type="protein sequence ID" value="MBP1890505.1"/>
    <property type="molecule type" value="Genomic_DNA"/>
</dbReference>
<keyword evidence="13" id="KW-1185">Reference proteome</keyword>
<feature type="coiled-coil region" evidence="11">
    <location>
        <begin position="1"/>
        <end position="28"/>
    </location>
</feature>
<dbReference type="EC" id="2.3.1.222" evidence="3 10"/>
<evidence type="ECO:0000313" key="12">
    <source>
        <dbReference type="EMBL" id="MBP1890505.1"/>
    </source>
</evidence>
<evidence type="ECO:0000256" key="6">
    <source>
        <dbReference type="ARBA" id="ARBA00022723"/>
    </source>
</evidence>
<evidence type="ECO:0000313" key="13">
    <source>
        <dbReference type="Proteomes" id="UP000783390"/>
    </source>
</evidence>
<dbReference type="PIRSF" id="PIRSF010130">
    <property type="entry name" value="PduL"/>
    <property type="match status" value="1"/>
</dbReference>
<evidence type="ECO:0000256" key="2">
    <source>
        <dbReference type="ARBA" id="ARBA00007342"/>
    </source>
</evidence>
<evidence type="ECO:0000256" key="11">
    <source>
        <dbReference type="SAM" id="Coils"/>
    </source>
</evidence>
<evidence type="ECO:0000256" key="7">
    <source>
        <dbReference type="ARBA" id="ARBA00022833"/>
    </source>
</evidence>